<dbReference type="SUPFAM" id="SSF50998">
    <property type="entry name" value="Quinoprotein alcohol dehydrogenase-like"/>
    <property type="match status" value="1"/>
</dbReference>
<protein>
    <recommendedName>
        <fullName evidence="5">Pyrrolo-quinoline quinone repeat domain-containing protein</fullName>
    </recommendedName>
</protein>
<dbReference type="InterPro" id="IPR011047">
    <property type="entry name" value="Quinoprotein_ADH-like_sf"/>
</dbReference>
<comment type="cofactor">
    <cofactor evidence="1">
        <name>pyrroloquinoline quinone</name>
        <dbReference type="ChEBI" id="CHEBI:58442"/>
    </cofactor>
</comment>
<dbReference type="AlphaFoldDB" id="A0A382XQH3"/>
<dbReference type="EMBL" id="UINC01169251">
    <property type="protein sequence ID" value="SVD72691.1"/>
    <property type="molecule type" value="Genomic_DNA"/>
</dbReference>
<organism evidence="6">
    <name type="scientific">marine metagenome</name>
    <dbReference type="NCBI Taxonomy" id="408172"/>
    <lineage>
        <taxon>unclassified sequences</taxon>
        <taxon>metagenomes</taxon>
        <taxon>ecological metagenomes</taxon>
    </lineage>
</organism>
<evidence type="ECO:0000256" key="4">
    <source>
        <dbReference type="SAM" id="MobiDB-lite"/>
    </source>
</evidence>
<evidence type="ECO:0000256" key="1">
    <source>
        <dbReference type="ARBA" id="ARBA00001931"/>
    </source>
</evidence>
<accession>A0A382XQH3</accession>
<evidence type="ECO:0000259" key="5">
    <source>
        <dbReference type="Pfam" id="PF01011"/>
    </source>
</evidence>
<dbReference type="PANTHER" id="PTHR32303:SF4">
    <property type="entry name" value="QUINOPROTEIN GLUCOSE DEHYDROGENASE"/>
    <property type="match status" value="1"/>
</dbReference>
<proteinExistence type="inferred from homology"/>
<keyword evidence="3" id="KW-0560">Oxidoreductase</keyword>
<comment type="similarity">
    <text evidence="2">Belongs to the bacterial PQQ dehydrogenase family.</text>
</comment>
<evidence type="ECO:0000313" key="6">
    <source>
        <dbReference type="EMBL" id="SVD72691.1"/>
    </source>
</evidence>
<dbReference type="PANTHER" id="PTHR32303">
    <property type="entry name" value="QUINOPROTEIN ALCOHOL DEHYDROGENASE (CYTOCHROME C)"/>
    <property type="match status" value="1"/>
</dbReference>
<dbReference type="InterPro" id="IPR002372">
    <property type="entry name" value="PQQ_rpt_dom"/>
</dbReference>
<feature type="domain" description="Pyrrolo-quinoline quinone repeat" evidence="5">
    <location>
        <begin position="6"/>
        <end position="264"/>
    </location>
</feature>
<evidence type="ECO:0000256" key="3">
    <source>
        <dbReference type="ARBA" id="ARBA00023002"/>
    </source>
</evidence>
<gene>
    <name evidence="6" type="ORF">METZ01_LOCUS425545</name>
</gene>
<feature type="non-terminal residue" evidence="6">
    <location>
        <position position="269"/>
    </location>
</feature>
<dbReference type="GO" id="GO:0008876">
    <property type="term" value="F:quinoprotein glucose dehydrogenase activity"/>
    <property type="evidence" value="ECO:0007669"/>
    <property type="project" value="TreeGrafter"/>
</dbReference>
<sequence length="269" mass="29247">NPGPWIGDQRPGDNLFTNSLVALNAATGERVWHFQMIHHGLWESDNIGPPVLGEITVDGRRIQAVMVTNKNGFLYVFDRVTGEPVWPIEERSVPITPSVPGEAVSPTQPFPTRPAPFDQQGITEDDLIDFTPELRANALEFVQDYVLGPLYTPPTLVGDGPGEKKGTIQVPGSWGSANWHGQAFDPETGIFYVVSHTLPGVAGIAPRGDAEGTMEYIRVAPSPLEGPNGLPFLKPPYGRITAIDLNTGEHLWQIPNGDGPTDHPLLRDL</sequence>
<feature type="region of interest" description="Disordered" evidence="4">
    <location>
        <begin position="97"/>
        <end position="118"/>
    </location>
</feature>
<evidence type="ECO:0000256" key="2">
    <source>
        <dbReference type="ARBA" id="ARBA00008156"/>
    </source>
</evidence>
<reference evidence="6" key="1">
    <citation type="submission" date="2018-05" db="EMBL/GenBank/DDBJ databases">
        <authorList>
            <person name="Lanie J.A."/>
            <person name="Ng W.-L."/>
            <person name="Kazmierczak K.M."/>
            <person name="Andrzejewski T.M."/>
            <person name="Davidsen T.M."/>
            <person name="Wayne K.J."/>
            <person name="Tettelin H."/>
            <person name="Glass J.I."/>
            <person name="Rusch D."/>
            <person name="Podicherti R."/>
            <person name="Tsui H.-C.T."/>
            <person name="Winkler M.E."/>
        </authorList>
    </citation>
    <scope>NUCLEOTIDE SEQUENCE</scope>
</reference>
<feature type="non-terminal residue" evidence="6">
    <location>
        <position position="1"/>
    </location>
</feature>
<dbReference type="Pfam" id="PF01011">
    <property type="entry name" value="PQQ"/>
    <property type="match status" value="1"/>
</dbReference>
<dbReference type="Gene3D" id="2.140.10.10">
    <property type="entry name" value="Quinoprotein alcohol dehydrogenase-like superfamily"/>
    <property type="match status" value="2"/>
</dbReference>
<name>A0A382XQH3_9ZZZZ</name>